<evidence type="ECO:0000313" key="1">
    <source>
        <dbReference type="EMBL" id="GFO28296.1"/>
    </source>
</evidence>
<reference evidence="1 2" key="1">
    <citation type="journal article" date="2021" name="Elife">
        <title>Chloroplast acquisition without the gene transfer in kleptoplastic sea slugs, Plakobranchus ocellatus.</title>
        <authorList>
            <person name="Maeda T."/>
            <person name="Takahashi S."/>
            <person name="Yoshida T."/>
            <person name="Shimamura S."/>
            <person name="Takaki Y."/>
            <person name="Nagai Y."/>
            <person name="Toyoda A."/>
            <person name="Suzuki Y."/>
            <person name="Arimoto A."/>
            <person name="Ishii H."/>
            <person name="Satoh N."/>
            <person name="Nishiyama T."/>
            <person name="Hasebe M."/>
            <person name="Maruyama T."/>
            <person name="Minagawa J."/>
            <person name="Obokata J."/>
            <person name="Shigenobu S."/>
        </authorList>
    </citation>
    <scope>NUCLEOTIDE SEQUENCE [LARGE SCALE GENOMIC DNA]</scope>
</reference>
<dbReference type="EMBL" id="BLXT01006012">
    <property type="protein sequence ID" value="GFO28296.1"/>
    <property type="molecule type" value="Genomic_DNA"/>
</dbReference>
<dbReference type="AlphaFoldDB" id="A0AAV4C6F7"/>
<gene>
    <name evidence="1" type="ORF">PoB_005480100</name>
</gene>
<dbReference type="Proteomes" id="UP000735302">
    <property type="component" value="Unassembled WGS sequence"/>
</dbReference>
<name>A0AAV4C6F7_9GAST</name>
<evidence type="ECO:0000313" key="2">
    <source>
        <dbReference type="Proteomes" id="UP000735302"/>
    </source>
</evidence>
<keyword evidence="2" id="KW-1185">Reference proteome</keyword>
<accession>A0AAV4C6F7</accession>
<organism evidence="1 2">
    <name type="scientific">Plakobranchus ocellatus</name>
    <dbReference type="NCBI Taxonomy" id="259542"/>
    <lineage>
        <taxon>Eukaryota</taxon>
        <taxon>Metazoa</taxon>
        <taxon>Spiralia</taxon>
        <taxon>Lophotrochozoa</taxon>
        <taxon>Mollusca</taxon>
        <taxon>Gastropoda</taxon>
        <taxon>Heterobranchia</taxon>
        <taxon>Euthyneura</taxon>
        <taxon>Panpulmonata</taxon>
        <taxon>Sacoglossa</taxon>
        <taxon>Placobranchoidea</taxon>
        <taxon>Plakobranchidae</taxon>
        <taxon>Plakobranchus</taxon>
    </lineage>
</organism>
<sequence>MLDSNQDTEQRLEAVEMWFIRRIMNAMDNKKNKCRSKRHGCIQAIPSQHHQKKTTQYFRPYNQGWRTRETVIECQNMWNLKYVETKTEEENAQNSQTV</sequence>
<protein>
    <submittedName>
        <fullName evidence="1">Uncharacterized protein</fullName>
    </submittedName>
</protein>
<comment type="caution">
    <text evidence="1">The sequence shown here is derived from an EMBL/GenBank/DDBJ whole genome shotgun (WGS) entry which is preliminary data.</text>
</comment>
<proteinExistence type="predicted"/>